<name>M4V9P7_9BACT</name>
<keyword evidence="2" id="KW-1185">Reference proteome</keyword>
<evidence type="ECO:0000313" key="1">
    <source>
        <dbReference type="EMBL" id="AGH94751.1"/>
    </source>
</evidence>
<protein>
    <submittedName>
        <fullName evidence="1">Putative secreted protein</fullName>
    </submittedName>
</protein>
<dbReference type="HOGENOM" id="CLU_097039_4_0_7"/>
<reference evidence="1 2" key="1">
    <citation type="journal article" date="2013" name="ISME J.">
        <title>By their genes ye shall know them: genomic signatures of predatory bacteria.</title>
        <authorList>
            <person name="Pasternak Z."/>
            <person name="Pietrokovski S."/>
            <person name="Rotem O."/>
            <person name="Gophna U."/>
            <person name="Lurie-Weinberger M.N."/>
            <person name="Jurkevitch E."/>
        </authorList>
    </citation>
    <scope>NUCLEOTIDE SEQUENCE [LARGE SCALE GENOMIC DNA]</scope>
    <source>
        <strain evidence="1 2">JSS</strain>
    </source>
</reference>
<dbReference type="InterPro" id="IPR038695">
    <property type="entry name" value="Saro_0823-like_sf"/>
</dbReference>
<dbReference type="Proteomes" id="UP000012040">
    <property type="component" value="Chromosome"/>
</dbReference>
<dbReference type="PATRIC" id="fig|1184267.3.peg.542"/>
<dbReference type="PANTHER" id="PTHR37953:SF1">
    <property type="entry name" value="UPF0127 PROTEIN MJ1496"/>
    <property type="match status" value="1"/>
</dbReference>
<gene>
    <name evidence="1" type="ORF">A11Q_531</name>
</gene>
<organism evidence="1 2">
    <name type="scientific">Pseudobdellovibrio exovorus JSS</name>
    <dbReference type="NCBI Taxonomy" id="1184267"/>
    <lineage>
        <taxon>Bacteria</taxon>
        <taxon>Pseudomonadati</taxon>
        <taxon>Bdellovibrionota</taxon>
        <taxon>Bdellovibrionia</taxon>
        <taxon>Bdellovibrionales</taxon>
        <taxon>Pseudobdellovibrionaceae</taxon>
        <taxon>Pseudobdellovibrio</taxon>
    </lineage>
</organism>
<dbReference type="KEGG" id="bex:A11Q_531"/>
<dbReference type="PANTHER" id="PTHR37953">
    <property type="entry name" value="UPF0127 PROTEIN MJ1496"/>
    <property type="match status" value="1"/>
</dbReference>
<dbReference type="InterPro" id="IPR003795">
    <property type="entry name" value="DUF192"/>
</dbReference>
<evidence type="ECO:0000313" key="2">
    <source>
        <dbReference type="Proteomes" id="UP000012040"/>
    </source>
</evidence>
<dbReference type="AlphaFoldDB" id="M4V9P7"/>
<dbReference type="eggNOG" id="COG1430">
    <property type="taxonomic scope" value="Bacteria"/>
</dbReference>
<accession>M4V9P7</accession>
<dbReference type="EMBL" id="CP003537">
    <property type="protein sequence ID" value="AGH94751.1"/>
    <property type="molecule type" value="Genomic_DNA"/>
</dbReference>
<proteinExistence type="predicted"/>
<dbReference type="RefSeq" id="WP_015469241.1">
    <property type="nucleotide sequence ID" value="NC_020813.1"/>
</dbReference>
<sequence>MPRLYKTSNSGAELLVDHLMVAESFWERGKGLLGRKGLAAGEALWINPCNNIHTFFMKFAIDCIFVDSKMEIKNIAKNVVPFRIAGPYWRASSVIETPSGFVDAKNLKVGDHLYVVN</sequence>
<dbReference type="OrthoDB" id="5295504at2"/>
<dbReference type="Gene3D" id="2.60.120.1140">
    <property type="entry name" value="Protein of unknown function DUF192"/>
    <property type="match status" value="1"/>
</dbReference>
<dbReference type="STRING" id="1184267.A11Q_531"/>
<dbReference type="Pfam" id="PF02643">
    <property type="entry name" value="DUF192"/>
    <property type="match status" value="1"/>
</dbReference>